<dbReference type="InterPro" id="IPR010213">
    <property type="entry name" value="TF_NusA"/>
</dbReference>
<dbReference type="GO" id="GO:0031564">
    <property type="term" value="P:transcription antitermination"/>
    <property type="evidence" value="ECO:0007669"/>
    <property type="project" value="UniProtKB-UniRule"/>
</dbReference>
<evidence type="ECO:0000256" key="7">
    <source>
        <dbReference type="HAMAP-Rule" id="MF_00945"/>
    </source>
</evidence>
<comment type="function">
    <text evidence="7">Participates in both transcription termination and antitermination.</text>
</comment>
<dbReference type="InterPro" id="IPR010995">
    <property type="entry name" value="DNA_repair_Rad51/TF_NusA_a-hlx"/>
</dbReference>
<comment type="similarity">
    <text evidence="7">Belongs to the NusA family.</text>
</comment>
<dbReference type="SUPFAM" id="SSF69705">
    <property type="entry name" value="Transcription factor NusA, N-terminal domain"/>
    <property type="match status" value="1"/>
</dbReference>
<keyword evidence="2 7" id="KW-0963">Cytoplasm</keyword>
<dbReference type="Gene3D" id="3.30.300.20">
    <property type="match status" value="2"/>
</dbReference>
<dbReference type="InterPro" id="IPR015946">
    <property type="entry name" value="KH_dom-like_a/b"/>
</dbReference>
<dbReference type="SUPFAM" id="SSF47794">
    <property type="entry name" value="Rad51 N-terminal domain-like"/>
    <property type="match status" value="1"/>
</dbReference>
<dbReference type="CDD" id="cd22529">
    <property type="entry name" value="KH-II_NusA_rpt2"/>
    <property type="match status" value="1"/>
</dbReference>
<dbReference type="SUPFAM" id="SSF54814">
    <property type="entry name" value="Prokaryotic type KH domain (KH-domain type II)"/>
    <property type="match status" value="2"/>
</dbReference>
<dbReference type="Pfam" id="PF08529">
    <property type="entry name" value="NusA_N"/>
    <property type="match status" value="2"/>
</dbReference>
<protein>
    <recommendedName>
        <fullName evidence="7">Transcription termination/antitermination protein NusA</fullName>
    </recommendedName>
</protein>
<dbReference type="InterPro" id="IPR013735">
    <property type="entry name" value="TF_NusA_N"/>
</dbReference>
<evidence type="ECO:0000256" key="6">
    <source>
        <dbReference type="ARBA" id="ARBA00023163"/>
    </source>
</evidence>
<dbReference type="FunFam" id="3.30.300.20:FF:000005">
    <property type="entry name" value="Transcription termination/antitermination protein NusA"/>
    <property type="match status" value="1"/>
</dbReference>
<dbReference type="CDD" id="cd04455">
    <property type="entry name" value="S1_NusA"/>
    <property type="match status" value="1"/>
</dbReference>
<dbReference type="GO" id="GO:0006353">
    <property type="term" value="P:DNA-templated transcription termination"/>
    <property type="evidence" value="ECO:0007669"/>
    <property type="project" value="UniProtKB-UniRule"/>
</dbReference>
<dbReference type="InterPro" id="IPR036555">
    <property type="entry name" value="NusA_N_sf"/>
</dbReference>
<dbReference type="SMART" id="SM00316">
    <property type="entry name" value="S1"/>
    <property type="match status" value="1"/>
</dbReference>
<feature type="domain" description="S1 motif" evidence="8">
    <location>
        <begin position="106"/>
        <end position="171"/>
    </location>
</feature>
<evidence type="ECO:0000313" key="9">
    <source>
        <dbReference type="EMBL" id="OQB74985.1"/>
    </source>
</evidence>
<proteinExistence type="inferred from homology"/>
<dbReference type="GO" id="GO:0003723">
    <property type="term" value="F:RNA binding"/>
    <property type="evidence" value="ECO:0007669"/>
    <property type="project" value="UniProtKB-UniRule"/>
</dbReference>
<dbReference type="CDD" id="cd02134">
    <property type="entry name" value="KH-II_NusA_rpt1"/>
    <property type="match status" value="1"/>
</dbReference>
<dbReference type="GO" id="GO:0003700">
    <property type="term" value="F:DNA-binding transcription factor activity"/>
    <property type="evidence" value="ECO:0007669"/>
    <property type="project" value="InterPro"/>
</dbReference>
<evidence type="ECO:0000256" key="4">
    <source>
        <dbReference type="ARBA" id="ARBA00022884"/>
    </source>
</evidence>
<dbReference type="GO" id="GO:0000166">
    <property type="term" value="F:nucleotide binding"/>
    <property type="evidence" value="ECO:0007669"/>
    <property type="project" value="InterPro"/>
</dbReference>
<dbReference type="FunFam" id="3.30.300.20:FF:000002">
    <property type="entry name" value="Transcription termination/antitermination protein NusA"/>
    <property type="match status" value="1"/>
</dbReference>
<dbReference type="InterPro" id="IPR003029">
    <property type="entry name" value="S1_domain"/>
</dbReference>
<dbReference type="Gene3D" id="2.40.50.140">
    <property type="entry name" value="Nucleic acid-binding proteins"/>
    <property type="match status" value="1"/>
</dbReference>
<keyword evidence="4 7" id="KW-0694">RNA-binding</keyword>
<keyword evidence="1 7" id="KW-0806">Transcription termination</keyword>
<reference evidence="9" key="1">
    <citation type="submission" date="2017-02" db="EMBL/GenBank/DDBJ databases">
        <title>Delving into the versatile metabolic prowess of the omnipresent phylum Bacteroidetes.</title>
        <authorList>
            <person name="Nobu M.K."/>
            <person name="Mei R."/>
            <person name="Narihiro T."/>
            <person name="Kuroda K."/>
            <person name="Liu W.-T."/>
        </authorList>
    </citation>
    <scope>NUCLEOTIDE SEQUENCE</scope>
    <source>
        <strain evidence="9">ADurb.Bin131</strain>
    </source>
</reference>
<comment type="subcellular location">
    <subcellularLocation>
        <location evidence="7">Cytoplasm</location>
    </subcellularLocation>
</comment>
<dbReference type="EMBL" id="MWDQ01000025">
    <property type="protein sequence ID" value="OQB74985.1"/>
    <property type="molecule type" value="Genomic_DNA"/>
</dbReference>
<dbReference type="GO" id="GO:0005829">
    <property type="term" value="C:cytosol"/>
    <property type="evidence" value="ECO:0007669"/>
    <property type="project" value="TreeGrafter"/>
</dbReference>
<dbReference type="PANTHER" id="PTHR22648">
    <property type="entry name" value="TRANSCRIPTION TERMINATION FACTOR NUSA"/>
    <property type="match status" value="1"/>
</dbReference>
<evidence type="ECO:0000256" key="1">
    <source>
        <dbReference type="ARBA" id="ARBA00022472"/>
    </source>
</evidence>
<keyword evidence="3 7" id="KW-0889">Transcription antitermination</keyword>
<dbReference type="InterPro" id="IPR012340">
    <property type="entry name" value="NA-bd_OB-fold"/>
</dbReference>
<gene>
    <name evidence="7" type="primary">nusA</name>
    <name evidence="9" type="ORF">BWX89_00217</name>
</gene>
<evidence type="ECO:0000256" key="3">
    <source>
        <dbReference type="ARBA" id="ARBA00022814"/>
    </source>
</evidence>
<comment type="subunit">
    <text evidence="7">Monomer. Binds directly to the core enzyme of the DNA-dependent RNA polymerase and to nascent RNA.</text>
</comment>
<dbReference type="InterPro" id="IPR030842">
    <property type="entry name" value="TF_NusA_bacterial"/>
</dbReference>
<keyword evidence="5 7" id="KW-0805">Transcription regulation</keyword>
<dbReference type="InterPro" id="IPR009019">
    <property type="entry name" value="KH_sf_prok-type"/>
</dbReference>
<dbReference type="AlphaFoldDB" id="A0A1V6CDL5"/>
<dbReference type="Proteomes" id="UP000485562">
    <property type="component" value="Unassembled WGS sequence"/>
</dbReference>
<dbReference type="Gene3D" id="3.30.1480.10">
    <property type="entry name" value="NusA, N-terminal domain"/>
    <property type="match status" value="1"/>
</dbReference>
<evidence type="ECO:0000256" key="5">
    <source>
        <dbReference type="ARBA" id="ARBA00023015"/>
    </source>
</evidence>
<keyword evidence="6 7" id="KW-0804">Transcription</keyword>
<dbReference type="InterPro" id="IPR058582">
    <property type="entry name" value="KH_NusA_2nd"/>
</dbReference>
<dbReference type="PROSITE" id="PS50126">
    <property type="entry name" value="S1"/>
    <property type="match status" value="1"/>
</dbReference>
<organism evidence="9">
    <name type="scientific">candidate division TA06 bacterium ADurb.Bin131</name>
    <dbReference type="NCBI Taxonomy" id="1852827"/>
    <lineage>
        <taxon>Bacteria</taxon>
        <taxon>Bacteria division TA06</taxon>
    </lineage>
</organism>
<dbReference type="Pfam" id="PF13184">
    <property type="entry name" value="KH_NusA_1st"/>
    <property type="match status" value="1"/>
</dbReference>
<comment type="caution">
    <text evidence="9">The sequence shown here is derived from an EMBL/GenBank/DDBJ whole genome shotgun (WGS) entry which is preliminary data.</text>
</comment>
<dbReference type="InterPro" id="IPR025249">
    <property type="entry name" value="TF_NusA_KH_1st"/>
</dbReference>
<dbReference type="HAMAP" id="MF_00945_B">
    <property type="entry name" value="NusA_B"/>
    <property type="match status" value="1"/>
</dbReference>
<evidence type="ECO:0000256" key="2">
    <source>
        <dbReference type="ARBA" id="ARBA00022490"/>
    </source>
</evidence>
<dbReference type="Gene3D" id="1.10.150.20">
    <property type="entry name" value="5' to 3' exonuclease, C-terminal subdomain"/>
    <property type="match status" value="1"/>
</dbReference>
<name>A0A1V6CDL5_UNCT6</name>
<dbReference type="NCBIfam" id="TIGR01953">
    <property type="entry name" value="NusA"/>
    <property type="match status" value="1"/>
</dbReference>
<accession>A0A1V6CDL5</accession>
<dbReference type="Pfam" id="PF26594">
    <property type="entry name" value="KH_NusA_2nd"/>
    <property type="match status" value="1"/>
</dbReference>
<dbReference type="SUPFAM" id="SSF50249">
    <property type="entry name" value="Nucleic acid-binding proteins"/>
    <property type="match status" value="1"/>
</dbReference>
<evidence type="ECO:0000259" key="8">
    <source>
        <dbReference type="PROSITE" id="PS50126"/>
    </source>
</evidence>
<dbReference type="PANTHER" id="PTHR22648:SF0">
    <property type="entry name" value="TRANSCRIPTION TERMINATION_ANTITERMINATION PROTEIN NUSA"/>
    <property type="match status" value="1"/>
</dbReference>
<sequence length="389" mass="43492">MKKELLALLDYWEKNKGVSKEFLISSLEQGLSAVYRKRAFLKEDIEVKIDPETGDIYFIDEKGNHIESPSFPWERIAAQTAKQILIQKIREAEKAAIYSEFKKLEDHIVNGRVERFEAGNIVVSLGRAEALLPQKHLLPHDRYHIGDSVKGLILEVRRPNKGVYPVIMSRTATDFVKRLLIDEIPEIRDGLVEIKAIARFPGDLTKVAVFSKDTRIDPVGTCIGDRAGRIKNIMKEIGGEKIEIVRWDPDPEKFTANALLPAKCEKVVFDSGKNEATVLVTKDQLFVAIGKKGQNVRLACKLTGWNIIVNRAEGEGPATVLLGIDEDLANQLKKSGYETIKSISVAKSAEISSSVGISEDEAKELIQRAIQHIKDTQPDSTENNLENNK</sequence>